<keyword evidence="16" id="KW-1185">Reference proteome</keyword>
<evidence type="ECO:0000259" key="14">
    <source>
        <dbReference type="PROSITE" id="PS50011"/>
    </source>
</evidence>
<evidence type="ECO:0000256" key="12">
    <source>
        <dbReference type="PROSITE-ProRule" id="PRU10141"/>
    </source>
</evidence>
<dbReference type="Gene3D" id="3.80.10.10">
    <property type="entry name" value="Ribonuclease Inhibitor"/>
    <property type="match status" value="1"/>
</dbReference>
<evidence type="ECO:0000256" key="3">
    <source>
        <dbReference type="ARBA" id="ARBA00022679"/>
    </source>
</evidence>
<dbReference type="Pfam" id="PF00069">
    <property type="entry name" value="Pkinase"/>
    <property type="match status" value="1"/>
</dbReference>
<dbReference type="PANTHER" id="PTHR48056:SF29">
    <property type="entry name" value="RECEPTOR-LIKE PROTEIN KINASE HSL1"/>
    <property type="match status" value="1"/>
</dbReference>
<keyword evidence="10 13" id="KW-0472">Membrane</keyword>
<evidence type="ECO:0000256" key="8">
    <source>
        <dbReference type="ARBA" id="ARBA00022840"/>
    </source>
</evidence>
<protein>
    <recommendedName>
        <fullName evidence="14">Protein kinase domain-containing protein</fullName>
    </recommendedName>
</protein>
<dbReference type="PROSITE" id="PS00107">
    <property type="entry name" value="PROTEIN_KINASE_ATP"/>
    <property type="match status" value="1"/>
</dbReference>
<reference evidence="15" key="1">
    <citation type="journal article" date="2022" name="Plant J.">
        <title>Strategies of tolerance reflected in two North American maple genomes.</title>
        <authorList>
            <person name="McEvoy S.L."/>
            <person name="Sezen U.U."/>
            <person name="Trouern-Trend A."/>
            <person name="McMahon S.M."/>
            <person name="Schaberg P.G."/>
            <person name="Yang J."/>
            <person name="Wegrzyn J.L."/>
            <person name="Swenson N.G."/>
        </authorList>
    </citation>
    <scope>NUCLEOTIDE SEQUENCE</scope>
    <source>
        <strain evidence="15">NS2018</strain>
    </source>
</reference>
<dbReference type="InterPro" id="IPR050647">
    <property type="entry name" value="Plant_LRR-RLKs"/>
</dbReference>
<evidence type="ECO:0000256" key="9">
    <source>
        <dbReference type="ARBA" id="ARBA00022989"/>
    </source>
</evidence>
<feature type="binding site" evidence="12">
    <location>
        <position position="283"/>
    </location>
    <ligand>
        <name>ATP</name>
        <dbReference type="ChEBI" id="CHEBI:30616"/>
    </ligand>
</feature>
<dbReference type="SUPFAM" id="SSF52058">
    <property type="entry name" value="L domain-like"/>
    <property type="match status" value="1"/>
</dbReference>
<dbReference type="InterPro" id="IPR032675">
    <property type="entry name" value="LRR_dom_sf"/>
</dbReference>
<evidence type="ECO:0000256" key="13">
    <source>
        <dbReference type="SAM" id="Phobius"/>
    </source>
</evidence>
<feature type="domain" description="Protein kinase" evidence="14">
    <location>
        <begin position="254"/>
        <end position="546"/>
    </location>
</feature>
<dbReference type="EMBL" id="JAUESC010000388">
    <property type="protein sequence ID" value="KAK0570767.1"/>
    <property type="molecule type" value="Genomic_DNA"/>
</dbReference>
<dbReference type="SMART" id="SM00220">
    <property type="entry name" value="S_TKc"/>
    <property type="match status" value="1"/>
</dbReference>
<sequence length="587" mass="65797">MISNNTFSGELPSKMAWNLTRLEISDNRFSGQIPVGVASWKNLVVFKASNNLFSGKIPVELTSLSRLTTLLLDRNQLSHELPSGKLSWKSLNTLNLSRNGLSGGIPKAIGLLPDLLYLDLSWNQLSGKIPPEIGKLRFTVLNLSSNKLSGIIPDGLNNLAYEDSFLNNSRLCVINPVIDLPKCYTGYTNSNKFSTKHLVLILALAIVVVLVAVLLVLFVVRDFLKKKLKRDLETWKLTSFHKLDFSELHILSSMTESNLIGSGGSGQVYRIAIDRSGEFVAVKRIWNNKKLDHRLEKEFIAEVDVLGTIRHANIIKLWCCISSENSKLLVYEYMENQSLDRWLHGRNRRTATGSSSVHHVVLDWPTRLQIAIGAAQGLCYMHHDCTPQIIHRDVKSSNILLDSEFKAKIADFGLAKMLAKQGEPHTMSAVAGSFGYFAPEYAYTTKVNEKIDIYSFGVVLLELVTGREANFGDEYTSLAEWSWQHYAYEKPIADDFDEEIKDPRYMEEMTTVYKLGLMCTSTSPTTRPSMKEVLQILRRCCPEENIGVKKTASELAAAPLLGSNAYLHGYSHSRMVREGNDSPLCNV</sequence>
<dbReference type="InterPro" id="IPR008271">
    <property type="entry name" value="Ser/Thr_kinase_AS"/>
</dbReference>
<dbReference type="PANTHER" id="PTHR48056">
    <property type="entry name" value="LRR RECEPTOR-LIKE SERINE/THREONINE-PROTEIN KINASE-RELATED"/>
    <property type="match status" value="1"/>
</dbReference>
<evidence type="ECO:0000256" key="7">
    <source>
        <dbReference type="ARBA" id="ARBA00022777"/>
    </source>
</evidence>
<keyword evidence="6 12" id="KW-0547">Nucleotide-binding</keyword>
<dbReference type="GO" id="GO:0005524">
    <property type="term" value="F:ATP binding"/>
    <property type="evidence" value="ECO:0007669"/>
    <property type="project" value="UniProtKB-UniRule"/>
</dbReference>
<dbReference type="Gene3D" id="3.30.200.20">
    <property type="entry name" value="Phosphorylase Kinase, domain 1"/>
    <property type="match status" value="1"/>
</dbReference>
<evidence type="ECO:0000256" key="11">
    <source>
        <dbReference type="ARBA" id="ARBA00023180"/>
    </source>
</evidence>
<evidence type="ECO:0000256" key="6">
    <source>
        <dbReference type="ARBA" id="ARBA00022741"/>
    </source>
</evidence>
<gene>
    <name evidence="15" type="ORF">LWI29_006176</name>
</gene>
<keyword evidence="11" id="KW-0325">Glycoprotein</keyword>
<keyword evidence="2" id="KW-0433">Leucine-rich repeat</keyword>
<comment type="subcellular location">
    <subcellularLocation>
        <location evidence="1">Membrane</location>
    </subcellularLocation>
</comment>
<dbReference type="Gene3D" id="1.10.510.10">
    <property type="entry name" value="Transferase(Phosphotransferase) domain 1"/>
    <property type="match status" value="1"/>
</dbReference>
<dbReference type="InterPro" id="IPR017441">
    <property type="entry name" value="Protein_kinase_ATP_BS"/>
</dbReference>
<dbReference type="FunFam" id="1.10.510.10:FF:000714">
    <property type="entry name" value="Kinase family with leucine-rich repeat domain-containing protein"/>
    <property type="match status" value="1"/>
</dbReference>
<evidence type="ECO:0000256" key="5">
    <source>
        <dbReference type="ARBA" id="ARBA00022737"/>
    </source>
</evidence>
<name>A0AA39RCF1_ACESA</name>
<dbReference type="Proteomes" id="UP001168877">
    <property type="component" value="Unassembled WGS sequence"/>
</dbReference>
<dbReference type="AlphaFoldDB" id="A0AA39RCF1"/>
<dbReference type="InterPro" id="IPR001611">
    <property type="entry name" value="Leu-rich_rpt"/>
</dbReference>
<dbReference type="InterPro" id="IPR000719">
    <property type="entry name" value="Prot_kinase_dom"/>
</dbReference>
<dbReference type="GO" id="GO:0004672">
    <property type="term" value="F:protein kinase activity"/>
    <property type="evidence" value="ECO:0007669"/>
    <property type="project" value="InterPro"/>
</dbReference>
<dbReference type="GO" id="GO:0016020">
    <property type="term" value="C:membrane"/>
    <property type="evidence" value="ECO:0007669"/>
    <property type="project" value="UniProtKB-SubCell"/>
</dbReference>
<dbReference type="SUPFAM" id="SSF56112">
    <property type="entry name" value="Protein kinase-like (PK-like)"/>
    <property type="match status" value="1"/>
</dbReference>
<accession>A0AA39RCF1</accession>
<dbReference type="PROSITE" id="PS50011">
    <property type="entry name" value="PROTEIN_KINASE_DOM"/>
    <property type="match status" value="1"/>
</dbReference>
<keyword evidence="8 12" id="KW-0067">ATP-binding</keyword>
<organism evidence="15 16">
    <name type="scientific">Acer saccharum</name>
    <name type="common">Sugar maple</name>
    <dbReference type="NCBI Taxonomy" id="4024"/>
    <lineage>
        <taxon>Eukaryota</taxon>
        <taxon>Viridiplantae</taxon>
        <taxon>Streptophyta</taxon>
        <taxon>Embryophyta</taxon>
        <taxon>Tracheophyta</taxon>
        <taxon>Spermatophyta</taxon>
        <taxon>Magnoliopsida</taxon>
        <taxon>eudicotyledons</taxon>
        <taxon>Gunneridae</taxon>
        <taxon>Pentapetalae</taxon>
        <taxon>rosids</taxon>
        <taxon>malvids</taxon>
        <taxon>Sapindales</taxon>
        <taxon>Sapindaceae</taxon>
        <taxon>Hippocastanoideae</taxon>
        <taxon>Acereae</taxon>
        <taxon>Acer</taxon>
    </lineage>
</organism>
<keyword evidence="3" id="KW-0808">Transferase</keyword>
<evidence type="ECO:0000256" key="4">
    <source>
        <dbReference type="ARBA" id="ARBA00022692"/>
    </source>
</evidence>
<keyword evidence="7" id="KW-0418">Kinase</keyword>
<evidence type="ECO:0000313" key="15">
    <source>
        <dbReference type="EMBL" id="KAK0570767.1"/>
    </source>
</evidence>
<feature type="transmembrane region" description="Helical" evidence="13">
    <location>
        <begin position="198"/>
        <end position="220"/>
    </location>
</feature>
<evidence type="ECO:0000256" key="1">
    <source>
        <dbReference type="ARBA" id="ARBA00004370"/>
    </source>
</evidence>
<dbReference type="GO" id="GO:0033612">
    <property type="term" value="F:receptor serine/threonine kinase binding"/>
    <property type="evidence" value="ECO:0007669"/>
    <property type="project" value="TreeGrafter"/>
</dbReference>
<evidence type="ECO:0000313" key="16">
    <source>
        <dbReference type="Proteomes" id="UP001168877"/>
    </source>
</evidence>
<proteinExistence type="predicted"/>
<keyword evidence="5" id="KW-0677">Repeat</keyword>
<dbReference type="FunFam" id="3.30.200.20:FF:000512">
    <property type="entry name" value="Receptor-like protein kinase HSL1"/>
    <property type="match status" value="1"/>
</dbReference>
<reference evidence="15" key="2">
    <citation type="submission" date="2023-06" db="EMBL/GenBank/DDBJ databases">
        <authorList>
            <person name="Swenson N.G."/>
            <person name="Wegrzyn J.L."/>
            <person name="Mcevoy S.L."/>
        </authorList>
    </citation>
    <scope>NUCLEOTIDE SEQUENCE</scope>
    <source>
        <strain evidence="15">NS2018</strain>
        <tissue evidence="15">Leaf</tissue>
    </source>
</reference>
<keyword evidence="9 13" id="KW-1133">Transmembrane helix</keyword>
<dbReference type="Pfam" id="PF00560">
    <property type="entry name" value="LRR_1"/>
    <property type="match status" value="4"/>
</dbReference>
<comment type="caution">
    <text evidence="15">The sequence shown here is derived from an EMBL/GenBank/DDBJ whole genome shotgun (WGS) entry which is preliminary data.</text>
</comment>
<evidence type="ECO:0000256" key="2">
    <source>
        <dbReference type="ARBA" id="ARBA00022614"/>
    </source>
</evidence>
<keyword evidence="4 13" id="KW-0812">Transmembrane</keyword>
<dbReference type="InterPro" id="IPR011009">
    <property type="entry name" value="Kinase-like_dom_sf"/>
</dbReference>
<dbReference type="PROSITE" id="PS00108">
    <property type="entry name" value="PROTEIN_KINASE_ST"/>
    <property type="match status" value="1"/>
</dbReference>
<evidence type="ECO:0000256" key="10">
    <source>
        <dbReference type="ARBA" id="ARBA00023136"/>
    </source>
</evidence>